<gene>
    <name evidence="1" type="ORF">GXW79_12430</name>
</gene>
<keyword evidence="2" id="KW-1185">Reference proteome</keyword>
<dbReference type="Proteomes" id="UP001196068">
    <property type="component" value="Unassembled WGS sequence"/>
</dbReference>
<reference evidence="1" key="1">
    <citation type="submission" date="2020-01" db="EMBL/GenBank/DDBJ databases">
        <authorList>
            <person name="Rat A."/>
        </authorList>
    </citation>
    <scope>NUCLEOTIDE SEQUENCE</scope>
    <source>
        <strain evidence="1">LMG 28251</strain>
    </source>
</reference>
<evidence type="ECO:0000313" key="2">
    <source>
        <dbReference type="Proteomes" id="UP001196068"/>
    </source>
</evidence>
<dbReference type="EMBL" id="JAAEDH010000013">
    <property type="protein sequence ID" value="MBR0655880.1"/>
    <property type="molecule type" value="Genomic_DNA"/>
</dbReference>
<protein>
    <submittedName>
        <fullName evidence="1">Uncharacterized protein</fullName>
    </submittedName>
</protein>
<reference evidence="1" key="2">
    <citation type="journal article" date="2021" name="Syst. Appl. Microbiol.">
        <title>Roseomonas hellenica sp. nov., isolated from roots of wild-growing Alkanna tinctoria.</title>
        <authorList>
            <person name="Rat A."/>
            <person name="Naranjo H.D."/>
            <person name="Lebbe L."/>
            <person name="Cnockaert M."/>
            <person name="Krigas N."/>
            <person name="Grigoriadou K."/>
            <person name="Maloupa E."/>
            <person name="Willems A."/>
        </authorList>
    </citation>
    <scope>NUCLEOTIDE SEQUENCE</scope>
    <source>
        <strain evidence="1">LMG 28251</strain>
    </source>
</reference>
<proteinExistence type="predicted"/>
<name>A0AAF1K503_9PROT</name>
<accession>A0AAF1K503</accession>
<evidence type="ECO:0000313" key="1">
    <source>
        <dbReference type="EMBL" id="MBR0655880.1"/>
    </source>
</evidence>
<dbReference type="AlphaFoldDB" id="A0AAF1K503"/>
<sequence length="103" mass="10666">MRIPAIPIARPPRRLHRDQNGRLRFIDPSSLGATILGMISSNSLAAFTAEVSRNAGIQGGAQAVRGAAPEAGRQAPAVGRTLGAVPPSPGQVLPRGSLLDLRV</sequence>
<dbReference type="RefSeq" id="WP_211874723.1">
    <property type="nucleotide sequence ID" value="NZ_JAAEDH010000013.1"/>
</dbReference>
<comment type="caution">
    <text evidence="1">The sequence shown here is derived from an EMBL/GenBank/DDBJ whole genome shotgun (WGS) entry which is preliminary data.</text>
</comment>
<organism evidence="1 2">
    <name type="scientific">Plastoroseomonas arctica</name>
    <dbReference type="NCBI Taxonomy" id="1509237"/>
    <lineage>
        <taxon>Bacteria</taxon>
        <taxon>Pseudomonadati</taxon>
        <taxon>Pseudomonadota</taxon>
        <taxon>Alphaproteobacteria</taxon>
        <taxon>Acetobacterales</taxon>
        <taxon>Acetobacteraceae</taxon>
        <taxon>Plastoroseomonas</taxon>
    </lineage>
</organism>